<dbReference type="SMART" id="SM00507">
    <property type="entry name" value="HNHc"/>
    <property type="match status" value="1"/>
</dbReference>
<dbReference type="Gene3D" id="1.10.30.50">
    <property type="match status" value="1"/>
</dbReference>
<dbReference type="EMBL" id="LNQR01000030">
    <property type="protein sequence ID" value="KWT91681.1"/>
    <property type="molecule type" value="Genomic_DNA"/>
</dbReference>
<feature type="domain" description="HNH nuclease" evidence="1">
    <location>
        <begin position="43"/>
        <end position="94"/>
    </location>
</feature>
<dbReference type="GO" id="GO:0004519">
    <property type="term" value="F:endonuclease activity"/>
    <property type="evidence" value="ECO:0007669"/>
    <property type="project" value="UniProtKB-KW"/>
</dbReference>
<dbReference type="InterPro" id="IPR003615">
    <property type="entry name" value="HNH_nuc"/>
</dbReference>
<evidence type="ECO:0000313" key="3">
    <source>
        <dbReference type="Proteomes" id="UP000060487"/>
    </source>
</evidence>
<dbReference type="PANTHER" id="PTHR33877">
    <property type="entry name" value="SLL1193 PROTEIN"/>
    <property type="match status" value="1"/>
</dbReference>
<protein>
    <submittedName>
        <fullName evidence="2">HNH endonuclease</fullName>
    </submittedName>
</protein>
<gene>
    <name evidence="2" type="ORF">ASN18_0799</name>
</gene>
<dbReference type="Pfam" id="PF14279">
    <property type="entry name" value="HNH_5"/>
    <property type="match status" value="1"/>
</dbReference>
<dbReference type="PANTHER" id="PTHR33877:SF1">
    <property type="entry name" value="TYPE IV METHYL-DIRECTED RESTRICTION ENZYME ECOKMCRA"/>
    <property type="match status" value="1"/>
</dbReference>
<keyword evidence="2" id="KW-0540">Nuclease</keyword>
<sequence>MPKRVQKRAGNSAPDSEIACINEINEAFAKREKQKARLLRKTLWWKDKCSTGKCYYCNSAIPPSELTMDHIIPVSKGGMSIKSNIAAACKDCNVRKKHALPFEWSEYMESLTQSSDV</sequence>
<dbReference type="Proteomes" id="UP000060487">
    <property type="component" value="Unassembled WGS sequence"/>
</dbReference>
<accession>A0ABR5SLG8</accession>
<dbReference type="CDD" id="cd00085">
    <property type="entry name" value="HNHc"/>
    <property type="match status" value="1"/>
</dbReference>
<reference evidence="2 3" key="1">
    <citation type="submission" date="2015-11" db="EMBL/GenBank/DDBJ databases">
        <authorList>
            <person name="Lin W."/>
        </authorList>
    </citation>
    <scope>NUCLEOTIDE SEQUENCE [LARGE SCALE GENOMIC DNA]</scope>
    <source>
        <strain evidence="2 3">HCH-1</strain>
    </source>
</reference>
<keyword evidence="2" id="KW-0255">Endonuclease</keyword>
<keyword evidence="2" id="KW-0378">Hydrolase</keyword>
<evidence type="ECO:0000313" key="2">
    <source>
        <dbReference type="EMBL" id="KWT91681.1"/>
    </source>
</evidence>
<dbReference type="InterPro" id="IPR029471">
    <property type="entry name" value="HNH_5"/>
</dbReference>
<name>A0ABR5SLG8_9BACT</name>
<evidence type="ECO:0000259" key="1">
    <source>
        <dbReference type="SMART" id="SM00507"/>
    </source>
</evidence>
<comment type="caution">
    <text evidence="2">The sequence shown here is derived from an EMBL/GenBank/DDBJ whole genome shotgun (WGS) entry which is preliminary data.</text>
</comment>
<proteinExistence type="predicted"/>
<keyword evidence="3" id="KW-1185">Reference proteome</keyword>
<dbReference type="RefSeq" id="WP_085051325.1">
    <property type="nucleotide sequence ID" value="NZ_LNQR01000030.1"/>
</dbReference>
<organism evidence="2 3">
    <name type="scientific">Candidatus Magnetominusculus xianensis</name>
    <dbReference type="NCBI Taxonomy" id="1748249"/>
    <lineage>
        <taxon>Bacteria</taxon>
        <taxon>Pseudomonadati</taxon>
        <taxon>Nitrospirota</taxon>
        <taxon>Nitrospiria</taxon>
        <taxon>Nitrospirales</taxon>
        <taxon>Nitrospiraceae</taxon>
        <taxon>Candidatus Magnetominusculus</taxon>
    </lineage>
</organism>
<dbReference type="InterPro" id="IPR052892">
    <property type="entry name" value="NA-targeting_endonuclease"/>
</dbReference>